<evidence type="ECO:0000313" key="3">
    <source>
        <dbReference type="Proteomes" id="UP000027178"/>
    </source>
</evidence>
<feature type="region of interest" description="Disordered" evidence="1">
    <location>
        <begin position="23"/>
        <end position="64"/>
    </location>
</feature>
<proteinExistence type="predicted"/>
<protein>
    <submittedName>
        <fullName evidence="2">Uncharacterized protein</fullName>
    </submittedName>
</protein>
<dbReference type="HOGENOM" id="CLU_2861812_0_0_11"/>
<gene>
    <name evidence="2" type="ORF">KCH_07840</name>
</gene>
<sequence length="64" mass="6701">MIPRFPPQPSVLVAVVAAVGVEPGGAARRPSPPPGANSSRNWTSTASRSVRSWPTPLEQAPAER</sequence>
<reference evidence="2 3" key="1">
    <citation type="submission" date="2014-05" db="EMBL/GenBank/DDBJ databases">
        <title>Draft Genome Sequence of Kitasatospora cheerisanensis KCTC 2395.</title>
        <authorList>
            <person name="Nam D.H."/>
        </authorList>
    </citation>
    <scope>NUCLEOTIDE SEQUENCE [LARGE SCALE GENOMIC DNA]</scope>
    <source>
        <strain evidence="2 3">KCTC 2395</strain>
    </source>
</reference>
<dbReference type="EMBL" id="JNBY01000035">
    <property type="protein sequence ID" value="KDN87412.1"/>
    <property type="molecule type" value="Genomic_DNA"/>
</dbReference>
<keyword evidence="3" id="KW-1185">Reference proteome</keyword>
<dbReference type="Proteomes" id="UP000027178">
    <property type="component" value="Unassembled WGS sequence"/>
</dbReference>
<name>A0A066Z1M1_9ACTN</name>
<accession>A0A066Z1M1</accession>
<evidence type="ECO:0000313" key="2">
    <source>
        <dbReference type="EMBL" id="KDN87412.1"/>
    </source>
</evidence>
<comment type="caution">
    <text evidence="2">The sequence shown here is derived from an EMBL/GenBank/DDBJ whole genome shotgun (WGS) entry which is preliminary data.</text>
</comment>
<dbReference type="AlphaFoldDB" id="A0A066Z1M1"/>
<organism evidence="2 3">
    <name type="scientific">Kitasatospora cheerisanensis KCTC 2395</name>
    <dbReference type="NCBI Taxonomy" id="1348663"/>
    <lineage>
        <taxon>Bacteria</taxon>
        <taxon>Bacillati</taxon>
        <taxon>Actinomycetota</taxon>
        <taxon>Actinomycetes</taxon>
        <taxon>Kitasatosporales</taxon>
        <taxon>Streptomycetaceae</taxon>
        <taxon>Kitasatospora</taxon>
    </lineage>
</organism>
<evidence type="ECO:0000256" key="1">
    <source>
        <dbReference type="SAM" id="MobiDB-lite"/>
    </source>
</evidence>
<feature type="compositionally biased region" description="Polar residues" evidence="1">
    <location>
        <begin position="42"/>
        <end position="52"/>
    </location>
</feature>